<keyword evidence="5" id="KW-0732">Signal</keyword>
<sequence length="295" mass="32476">MRIFACLAAAAAVLTAPALAFQQRPPTEAELLLQNAPDEVWQEVDPENLLVIDLPSGPAIAELRPDFAPLHVERIKQLSRDGFYNGTIFHRVIDGFMAQGGDPTGTGTGGSTYPDLKGRFVTERGKLGNFIPVGRDDRASVIGFLGTMPIGAQTTALTEFLNTEAVGAWPLHCPEVLSMARAGDPDSANSQFFIMLADNRRSLDQQYTAWGRIIDGERNVRRINRGEPPERPTPILRMRVMSDLPAGEQKRVEVLRTDSETFKAWLQQTGNMTEDGFFPDACAVKVPVRIDDRIS</sequence>
<evidence type="ECO:0000256" key="2">
    <source>
        <dbReference type="ARBA" id="ARBA00013194"/>
    </source>
</evidence>
<evidence type="ECO:0000256" key="1">
    <source>
        <dbReference type="ARBA" id="ARBA00007365"/>
    </source>
</evidence>
<dbReference type="PROSITE" id="PS50072">
    <property type="entry name" value="CSA_PPIASE_2"/>
    <property type="match status" value="1"/>
</dbReference>
<dbReference type="GO" id="GO:0006457">
    <property type="term" value="P:protein folding"/>
    <property type="evidence" value="ECO:0007669"/>
    <property type="project" value="InterPro"/>
</dbReference>
<dbReference type="PANTHER" id="PTHR45625">
    <property type="entry name" value="PEPTIDYL-PROLYL CIS-TRANS ISOMERASE-RELATED"/>
    <property type="match status" value="1"/>
</dbReference>
<name>A0A9X2RIY4_9PROT</name>
<evidence type="ECO:0000256" key="3">
    <source>
        <dbReference type="ARBA" id="ARBA00023110"/>
    </source>
</evidence>
<evidence type="ECO:0000313" key="7">
    <source>
        <dbReference type="EMBL" id="MCQ8185356.1"/>
    </source>
</evidence>
<dbReference type="SUPFAM" id="SSF50891">
    <property type="entry name" value="Cyclophilin-like"/>
    <property type="match status" value="1"/>
</dbReference>
<evidence type="ECO:0000313" key="8">
    <source>
        <dbReference type="Proteomes" id="UP001142610"/>
    </source>
</evidence>
<dbReference type="Proteomes" id="UP001142610">
    <property type="component" value="Unassembled WGS sequence"/>
</dbReference>
<comment type="similarity">
    <text evidence="1">Belongs to the cyclophilin-type PPIase family.</text>
</comment>
<keyword evidence="3" id="KW-0697">Rotamase</keyword>
<dbReference type="PANTHER" id="PTHR45625:SF4">
    <property type="entry name" value="PEPTIDYLPROLYL ISOMERASE DOMAIN AND WD REPEAT-CONTAINING PROTEIN 1"/>
    <property type="match status" value="1"/>
</dbReference>
<dbReference type="EC" id="5.2.1.8" evidence="2"/>
<feature type="chain" id="PRO_5040980105" description="peptidylprolyl isomerase" evidence="5">
    <location>
        <begin position="21"/>
        <end position="295"/>
    </location>
</feature>
<proteinExistence type="inferred from homology"/>
<reference evidence="7" key="1">
    <citation type="submission" date="2022-07" db="EMBL/GenBank/DDBJ databases">
        <title>Parvularcula maris sp. nov., an algicidal bacterium isolated from seawater.</title>
        <authorList>
            <person name="Li F."/>
        </authorList>
    </citation>
    <scope>NUCLEOTIDE SEQUENCE</scope>
    <source>
        <strain evidence="7">BGMRC 0090</strain>
    </source>
</reference>
<comment type="caution">
    <text evidence="7">The sequence shown here is derived from an EMBL/GenBank/DDBJ whole genome shotgun (WGS) entry which is preliminary data.</text>
</comment>
<protein>
    <recommendedName>
        <fullName evidence="2">peptidylprolyl isomerase</fullName>
        <ecNumber evidence="2">5.2.1.8</ecNumber>
    </recommendedName>
</protein>
<dbReference type="GO" id="GO:0003755">
    <property type="term" value="F:peptidyl-prolyl cis-trans isomerase activity"/>
    <property type="evidence" value="ECO:0007669"/>
    <property type="project" value="UniProtKB-KW"/>
</dbReference>
<dbReference type="CDD" id="cd00317">
    <property type="entry name" value="cyclophilin"/>
    <property type="match status" value="1"/>
</dbReference>
<keyword evidence="4 7" id="KW-0413">Isomerase</keyword>
<feature type="signal peptide" evidence="5">
    <location>
        <begin position="1"/>
        <end position="20"/>
    </location>
</feature>
<evidence type="ECO:0000256" key="5">
    <source>
        <dbReference type="SAM" id="SignalP"/>
    </source>
</evidence>
<organism evidence="7 8">
    <name type="scientific">Parvularcula maris</name>
    <dbReference type="NCBI Taxonomy" id="2965077"/>
    <lineage>
        <taxon>Bacteria</taxon>
        <taxon>Pseudomonadati</taxon>
        <taxon>Pseudomonadota</taxon>
        <taxon>Alphaproteobacteria</taxon>
        <taxon>Parvularculales</taxon>
        <taxon>Parvularculaceae</taxon>
        <taxon>Parvularcula</taxon>
    </lineage>
</organism>
<dbReference type="InterPro" id="IPR044666">
    <property type="entry name" value="Cyclophilin_A-like"/>
</dbReference>
<dbReference type="InterPro" id="IPR002130">
    <property type="entry name" value="Cyclophilin-type_PPIase_dom"/>
</dbReference>
<dbReference type="RefSeq" id="WP_256619226.1">
    <property type="nucleotide sequence ID" value="NZ_JANIBC010000004.1"/>
</dbReference>
<dbReference type="Gene3D" id="2.40.100.10">
    <property type="entry name" value="Cyclophilin-like"/>
    <property type="match status" value="1"/>
</dbReference>
<keyword evidence="8" id="KW-1185">Reference proteome</keyword>
<accession>A0A9X2RIY4</accession>
<dbReference type="InterPro" id="IPR029000">
    <property type="entry name" value="Cyclophilin-like_dom_sf"/>
</dbReference>
<dbReference type="InterPro" id="IPR020892">
    <property type="entry name" value="Cyclophilin-type_PPIase_CS"/>
</dbReference>
<evidence type="ECO:0000259" key="6">
    <source>
        <dbReference type="PROSITE" id="PS50072"/>
    </source>
</evidence>
<dbReference type="EMBL" id="JANIBC010000004">
    <property type="protein sequence ID" value="MCQ8185356.1"/>
    <property type="molecule type" value="Genomic_DNA"/>
</dbReference>
<feature type="domain" description="PPIase cyclophilin-type" evidence="6">
    <location>
        <begin position="55"/>
        <end position="242"/>
    </location>
</feature>
<dbReference type="AlphaFoldDB" id="A0A9X2RIY4"/>
<dbReference type="Pfam" id="PF00160">
    <property type="entry name" value="Pro_isomerase"/>
    <property type="match status" value="1"/>
</dbReference>
<evidence type="ECO:0000256" key="4">
    <source>
        <dbReference type="ARBA" id="ARBA00023235"/>
    </source>
</evidence>
<gene>
    <name evidence="7" type="ORF">NOG11_08115</name>
</gene>
<dbReference type="PROSITE" id="PS00170">
    <property type="entry name" value="CSA_PPIASE_1"/>
    <property type="match status" value="1"/>
</dbReference>